<dbReference type="InterPro" id="IPR025105">
    <property type="entry name" value="DUF4010"/>
</dbReference>
<name>A0ABW0SI62_9GAMM</name>
<sequence length="447" mass="45173">MLSGMDAINLRPPGAARLDPDQPAIASRARLAEADGMVDIDVVKGLAVALGVGLLVGIERERRKGEGPSMAAAGVRTFALIALAGAVAALLGGVGVAVAGAFTALAALASYRLGRNRDPGLTTEVAMLVVFLLGVLAMRETILAAGLGVAVALLLASKSRVHRFASTVLTEQELHDALLLAAAATIVLPLLPDRAVDPWQVLNLRKLWLLAVIVMAINAAGHVALRAFGARVGLLLAGLAGGFASSTATIASMGTQARENPRLAMACAGAGVVSNVSTVVQLAVISGALSPPLLRALWPPIIAAGAVVVVFALLAAWATRKVDAHGAPLRGRAFEPKHALLFVAIVAAVMLLSAAMLAWLGDAALEWTLGASGIADVHAAAASAAQLVAVGRIDAATAVPGIALAFAANSVVKLVLALLTGGRGYALRLLPGIAAMVVAFAVVAWLV</sequence>
<reference evidence="5" key="1">
    <citation type="journal article" date="2019" name="Int. J. Syst. Evol. Microbiol.">
        <title>The Global Catalogue of Microorganisms (GCM) 10K type strain sequencing project: providing services to taxonomists for standard genome sequencing and annotation.</title>
        <authorList>
            <consortium name="The Broad Institute Genomics Platform"/>
            <consortium name="The Broad Institute Genome Sequencing Center for Infectious Disease"/>
            <person name="Wu L."/>
            <person name="Ma J."/>
        </authorList>
    </citation>
    <scope>NUCLEOTIDE SEQUENCE [LARGE SCALE GENOMIC DNA]</scope>
    <source>
        <strain evidence="5">KACC 11407</strain>
    </source>
</reference>
<feature type="transmembrane region" description="Helical" evidence="1">
    <location>
        <begin position="207"/>
        <end position="225"/>
    </location>
</feature>
<protein>
    <submittedName>
        <fullName evidence="4">MgtC/SapB family protein</fullName>
    </submittedName>
</protein>
<evidence type="ECO:0000256" key="1">
    <source>
        <dbReference type="SAM" id="Phobius"/>
    </source>
</evidence>
<keyword evidence="1" id="KW-0812">Transmembrane</keyword>
<proteinExistence type="predicted"/>
<dbReference type="Proteomes" id="UP001596036">
    <property type="component" value="Unassembled WGS sequence"/>
</dbReference>
<feature type="domain" description="MgtC/SapB/SrpB/YhiD N-terminal" evidence="2">
    <location>
        <begin position="46"/>
        <end position="163"/>
    </location>
</feature>
<evidence type="ECO:0000313" key="5">
    <source>
        <dbReference type="Proteomes" id="UP001596036"/>
    </source>
</evidence>
<evidence type="ECO:0000259" key="2">
    <source>
        <dbReference type="Pfam" id="PF02308"/>
    </source>
</evidence>
<feature type="transmembrane region" description="Helical" evidence="1">
    <location>
        <begin position="339"/>
        <end position="360"/>
    </location>
</feature>
<feature type="domain" description="DUF4010" evidence="3">
    <location>
        <begin position="212"/>
        <end position="421"/>
    </location>
</feature>
<keyword evidence="5" id="KW-1185">Reference proteome</keyword>
<dbReference type="EMBL" id="JBHSNM010000001">
    <property type="protein sequence ID" value="MFC5568650.1"/>
    <property type="molecule type" value="Genomic_DNA"/>
</dbReference>
<dbReference type="PANTHER" id="PTHR39084:SF1">
    <property type="entry name" value="DUF4010 DOMAIN-CONTAINING PROTEIN"/>
    <property type="match status" value="1"/>
</dbReference>
<feature type="transmembrane region" description="Helical" evidence="1">
    <location>
        <begin position="42"/>
        <end position="58"/>
    </location>
</feature>
<dbReference type="Pfam" id="PF02308">
    <property type="entry name" value="MgtC"/>
    <property type="match status" value="1"/>
</dbReference>
<keyword evidence="1" id="KW-1133">Transmembrane helix</keyword>
<organism evidence="4 5">
    <name type="scientific">Lysobacter yangpyeongensis</name>
    <dbReference type="NCBI Taxonomy" id="346182"/>
    <lineage>
        <taxon>Bacteria</taxon>
        <taxon>Pseudomonadati</taxon>
        <taxon>Pseudomonadota</taxon>
        <taxon>Gammaproteobacteria</taxon>
        <taxon>Lysobacterales</taxon>
        <taxon>Lysobacteraceae</taxon>
        <taxon>Lysobacter</taxon>
    </lineage>
</organism>
<comment type="caution">
    <text evidence="4">The sequence shown here is derived from an EMBL/GenBank/DDBJ whole genome shotgun (WGS) entry which is preliminary data.</text>
</comment>
<dbReference type="InterPro" id="IPR049177">
    <property type="entry name" value="MgtC_SapB_SrpB_YhiD_N"/>
</dbReference>
<dbReference type="Pfam" id="PF13194">
    <property type="entry name" value="DUF4010"/>
    <property type="match status" value="1"/>
</dbReference>
<evidence type="ECO:0000259" key="3">
    <source>
        <dbReference type="Pfam" id="PF13194"/>
    </source>
</evidence>
<feature type="transmembrane region" description="Helical" evidence="1">
    <location>
        <begin position="231"/>
        <end position="251"/>
    </location>
</feature>
<gene>
    <name evidence="4" type="ORF">ACFPN1_01055</name>
</gene>
<feature type="transmembrane region" description="Helical" evidence="1">
    <location>
        <begin position="426"/>
        <end position="446"/>
    </location>
</feature>
<feature type="transmembrane region" description="Helical" evidence="1">
    <location>
        <begin position="125"/>
        <end position="157"/>
    </location>
</feature>
<dbReference type="PANTHER" id="PTHR39084">
    <property type="entry name" value="MEMBRANE PROTEIN-RELATED"/>
    <property type="match status" value="1"/>
</dbReference>
<evidence type="ECO:0000313" key="4">
    <source>
        <dbReference type="EMBL" id="MFC5568650.1"/>
    </source>
</evidence>
<feature type="transmembrane region" description="Helical" evidence="1">
    <location>
        <begin position="398"/>
        <end position="419"/>
    </location>
</feature>
<feature type="transmembrane region" description="Helical" evidence="1">
    <location>
        <begin position="297"/>
        <end position="318"/>
    </location>
</feature>
<accession>A0ABW0SI62</accession>
<feature type="transmembrane region" description="Helical" evidence="1">
    <location>
        <begin position="70"/>
        <end position="90"/>
    </location>
</feature>
<keyword evidence="1" id="KW-0472">Membrane</keyword>
<feature type="transmembrane region" description="Helical" evidence="1">
    <location>
        <begin position="263"/>
        <end position="285"/>
    </location>
</feature>